<dbReference type="Proteomes" id="UP001476282">
    <property type="component" value="Unassembled WGS sequence"/>
</dbReference>
<dbReference type="InterPro" id="IPR018711">
    <property type="entry name" value="NAGPA"/>
</dbReference>
<dbReference type="RefSeq" id="WP_353565188.1">
    <property type="nucleotide sequence ID" value="NZ_BAABRI010000001.1"/>
</dbReference>
<accession>A0ABP9UI57</accession>
<protein>
    <recommendedName>
        <fullName evidence="2">Phosphodiester glycosidase domain-containing protein</fullName>
    </recommendedName>
</protein>
<proteinExistence type="predicted"/>
<comment type="caution">
    <text evidence="3">The sequence shown here is derived from an EMBL/GenBank/DDBJ whole genome shotgun (WGS) entry which is preliminary data.</text>
</comment>
<keyword evidence="1" id="KW-0732">Signal</keyword>
<feature type="signal peptide" evidence="1">
    <location>
        <begin position="1"/>
        <end position="21"/>
    </location>
</feature>
<dbReference type="EMBL" id="BAABRI010000001">
    <property type="protein sequence ID" value="GAA5481032.1"/>
    <property type="molecule type" value="Genomic_DNA"/>
</dbReference>
<feature type="domain" description="Phosphodiester glycosidase" evidence="2">
    <location>
        <begin position="112"/>
        <end position="275"/>
    </location>
</feature>
<dbReference type="Pfam" id="PF09992">
    <property type="entry name" value="NAGPA"/>
    <property type="match status" value="1"/>
</dbReference>
<evidence type="ECO:0000256" key="1">
    <source>
        <dbReference type="SAM" id="SignalP"/>
    </source>
</evidence>
<name>A0ABP9UI57_9BACT</name>
<gene>
    <name evidence="3" type="ORF">Hsar01_00237</name>
</gene>
<sequence>MRSPRLLPILLLAACSPLVDDASLSPPQTAVVQAEKKPAAPTVASVPITQAEPPDASPTHELRYLRTRVGDISLEAVVFDARRHRLVVADQAGGPASRWSDARQAGQAMNGLAAVNGGFFTPEGKPLGQLVAAGKSTGSVNRSTSLGAGWFVEKNGRPSLVRRGSFQGGTEALQAGPFLVENSLPVGGLSDKPSSARTFLATDGGSGWVIARSGACSLAQLGKALAGTSIGGVKIRRALNLDGGRSSEIWVASSVPGGPAFTRPLWNKPVRNFLVLRAR</sequence>
<keyword evidence="4" id="KW-1185">Reference proteome</keyword>
<evidence type="ECO:0000313" key="3">
    <source>
        <dbReference type="EMBL" id="GAA5481032.1"/>
    </source>
</evidence>
<organism evidence="3 4">
    <name type="scientific">Haloferula sargassicola</name>
    <dbReference type="NCBI Taxonomy" id="490096"/>
    <lineage>
        <taxon>Bacteria</taxon>
        <taxon>Pseudomonadati</taxon>
        <taxon>Verrucomicrobiota</taxon>
        <taxon>Verrucomicrobiia</taxon>
        <taxon>Verrucomicrobiales</taxon>
        <taxon>Verrucomicrobiaceae</taxon>
        <taxon>Haloferula</taxon>
    </lineage>
</organism>
<evidence type="ECO:0000313" key="4">
    <source>
        <dbReference type="Proteomes" id="UP001476282"/>
    </source>
</evidence>
<evidence type="ECO:0000259" key="2">
    <source>
        <dbReference type="Pfam" id="PF09992"/>
    </source>
</evidence>
<feature type="chain" id="PRO_5045516953" description="Phosphodiester glycosidase domain-containing protein" evidence="1">
    <location>
        <begin position="22"/>
        <end position="279"/>
    </location>
</feature>
<reference evidence="3 4" key="1">
    <citation type="submission" date="2024-02" db="EMBL/GenBank/DDBJ databases">
        <title>Haloferula sargassicola NBRC 104335.</title>
        <authorList>
            <person name="Ichikawa N."/>
            <person name="Katano-Makiyama Y."/>
            <person name="Hidaka K."/>
        </authorList>
    </citation>
    <scope>NUCLEOTIDE SEQUENCE [LARGE SCALE GENOMIC DNA]</scope>
    <source>
        <strain evidence="3 4">NBRC 104335</strain>
    </source>
</reference>